<dbReference type="RefSeq" id="WP_134572262.1">
    <property type="nucleotide sequence ID" value="NZ_SOGT01000011.1"/>
</dbReference>
<evidence type="ECO:0000313" key="3">
    <source>
        <dbReference type="Proteomes" id="UP000298424"/>
    </source>
</evidence>
<keyword evidence="3" id="KW-1185">Reference proteome</keyword>
<feature type="transmembrane region" description="Helical" evidence="1">
    <location>
        <begin position="164"/>
        <end position="183"/>
    </location>
</feature>
<dbReference type="EMBL" id="SOGT01000011">
    <property type="protein sequence ID" value="TFD25862.1"/>
    <property type="molecule type" value="Genomic_DNA"/>
</dbReference>
<keyword evidence="1" id="KW-0812">Transmembrane</keyword>
<dbReference type="Pfam" id="PF13398">
    <property type="entry name" value="Peptidase_M50B"/>
    <property type="match status" value="1"/>
</dbReference>
<dbReference type="InterPro" id="IPR049500">
    <property type="entry name" value="Peptidase_M50B-like"/>
</dbReference>
<proteinExistence type="predicted"/>
<keyword evidence="1" id="KW-1133">Transmembrane helix</keyword>
<protein>
    <submittedName>
        <fullName evidence="2">M50 family peptidase</fullName>
    </submittedName>
</protein>
<dbReference type="AlphaFoldDB" id="A0A4R8ZHP8"/>
<comment type="caution">
    <text evidence="2">The sequence shown here is derived from an EMBL/GenBank/DDBJ whole genome shotgun (WGS) entry which is preliminary data.</text>
</comment>
<dbReference type="OrthoDB" id="5184455at2"/>
<reference evidence="2 3" key="1">
    <citation type="submission" date="2019-03" db="EMBL/GenBank/DDBJ databases">
        <title>Genomics of glacier-inhabiting Cryobacterium strains.</title>
        <authorList>
            <person name="Liu Q."/>
            <person name="Xin Y.-H."/>
        </authorList>
    </citation>
    <scope>NUCLEOTIDE SEQUENCE [LARGE SCALE GENOMIC DNA]</scope>
    <source>
        <strain evidence="2 3">TMT1-1</strain>
    </source>
</reference>
<feature type="transmembrane region" description="Helical" evidence="1">
    <location>
        <begin position="21"/>
        <end position="40"/>
    </location>
</feature>
<evidence type="ECO:0000313" key="2">
    <source>
        <dbReference type="EMBL" id="TFD25862.1"/>
    </source>
</evidence>
<organism evidence="2 3">
    <name type="scientific">Cryobacterium lyxosi</name>
    <dbReference type="NCBI Taxonomy" id="1259228"/>
    <lineage>
        <taxon>Bacteria</taxon>
        <taxon>Bacillati</taxon>
        <taxon>Actinomycetota</taxon>
        <taxon>Actinomycetes</taxon>
        <taxon>Micrococcales</taxon>
        <taxon>Microbacteriaceae</taxon>
        <taxon>Cryobacterium</taxon>
    </lineage>
</organism>
<dbReference type="Proteomes" id="UP000298424">
    <property type="component" value="Unassembled WGS sequence"/>
</dbReference>
<feature type="transmembrane region" description="Helical" evidence="1">
    <location>
        <begin position="91"/>
        <end position="112"/>
    </location>
</feature>
<sequence length="237" mass="25549">MDVLLDIWQRITTPHAMLEPLIAWLTVAAAAVIVVFPPMWRLARHVITIVHEGGHGIVAVLSGRRLGGIRLHSDTSGLTVSRGRPTGPGMIFTLLAGYPAAALLGLGAAWLLSLGYDVGLLWALLVLLALLLIQIRNWFGLWSVAVTGAVVFSVSWFGSPQVQGVFALLVTLVLLFGSLRTSFELQQSRSRRGGSSSDADQLTRLTHLPGIFWVAVFIVAQVVCVALSARLLGFVRI</sequence>
<feature type="transmembrane region" description="Helical" evidence="1">
    <location>
        <begin position="140"/>
        <end position="158"/>
    </location>
</feature>
<feature type="transmembrane region" description="Helical" evidence="1">
    <location>
        <begin position="211"/>
        <end position="232"/>
    </location>
</feature>
<feature type="transmembrane region" description="Helical" evidence="1">
    <location>
        <begin position="118"/>
        <end position="133"/>
    </location>
</feature>
<keyword evidence="1" id="KW-0472">Membrane</keyword>
<accession>A0A4R8ZHP8</accession>
<name>A0A4R8ZHP8_9MICO</name>
<gene>
    <name evidence="2" type="ORF">E3T27_08615</name>
</gene>
<evidence type="ECO:0000256" key="1">
    <source>
        <dbReference type="SAM" id="Phobius"/>
    </source>
</evidence>